<sequence>MLKRRLRNDHGLRVCRSPFGVRALDCPVPCTNVCVVLTPRQSRLQPAARCLPSGVADRCRIGSRGEPVTASSDPTPAPPAASASSAAASSAAASSAAASSRARTRSRKVMGKGDQVGVAPVVAAAPGAPSPTAATTSSCRPTANHTATPTTRATVTSAAAPTTHASRRPPRLWTIAISPQ</sequence>
<evidence type="ECO:0000313" key="2">
    <source>
        <dbReference type="EMBL" id="QAY62460.1"/>
    </source>
</evidence>
<feature type="region of interest" description="Disordered" evidence="1">
    <location>
        <begin position="61"/>
        <end position="180"/>
    </location>
</feature>
<gene>
    <name evidence="2" type="ORF">ET495_03440</name>
</gene>
<dbReference type="KEGG" id="xyl:ET495_03440"/>
<dbReference type="EMBL" id="CP035495">
    <property type="protein sequence ID" value="QAY62460.1"/>
    <property type="molecule type" value="Genomic_DNA"/>
</dbReference>
<organism evidence="2 3">
    <name type="scientific">Xylanimonas allomyrinae</name>
    <dbReference type="NCBI Taxonomy" id="2509459"/>
    <lineage>
        <taxon>Bacteria</taxon>
        <taxon>Bacillati</taxon>
        <taxon>Actinomycetota</taxon>
        <taxon>Actinomycetes</taxon>
        <taxon>Micrococcales</taxon>
        <taxon>Promicromonosporaceae</taxon>
        <taxon>Xylanimonas</taxon>
    </lineage>
</organism>
<accession>A0A4P6EIP3</accession>
<reference evidence="2 3" key="1">
    <citation type="submission" date="2019-01" db="EMBL/GenBank/DDBJ databases">
        <title>Genome sequencing of strain 2JSPR-7.</title>
        <authorList>
            <person name="Heo J."/>
            <person name="Kim S.-J."/>
            <person name="Kim J.-S."/>
            <person name="Hong S.-B."/>
            <person name="Kwon S.-W."/>
        </authorList>
    </citation>
    <scope>NUCLEOTIDE SEQUENCE [LARGE SCALE GENOMIC DNA]</scope>
    <source>
        <strain evidence="2 3">2JSPR-7</strain>
    </source>
</reference>
<dbReference type="AlphaFoldDB" id="A0A4P6EIP3"/>
<dbReference type="Proteomes" id="UP000291758">
    <property type="component" value="Chromosome"/>
</dbReference>
<proteinExistence type="predicted"/>
<name>A0A4P6EIP3_9MICO</name>
<evidence type="ECO:0000313" key="3">
    <source>
        <dbReference type="Proteomes" id="UP000291758"/>
    </source>
</evidence>
<feature type="compositionally biased region" description="Low complexity" evidence="1">
    <location>
        <begin position="116"/>
        <end position="164"/>
    </location>
</feature>
<feature type="compositionally biased region" description="Low complexity" evidence="1">
    <location>
        <begin position="69"/>
        <end position="101"/>
    </location>
</feature>
<keyword evidence="3" id="KW-1185">Reference proteome</keyword>
<protein>
    <submittedName>
        <fullName evidence="2">Uncharacterized protein</fullName>
    </submittedName>
</protein>
<evidence type="ECO:0000256" key="1">
    <source>
        <dbReference type="SAM" id="MobiDB-lite"/>
    </source>
</evidence>